<dbReference type="SUPFAM" id="SSF54523">
    <property type="entry name" value="Pili subunits"/>
    <property type="match status" value="1"/>
</dbReference>
<dbReference type="EMBL" id="JAGQLI010000013">
    <property type="protein sequence ID" value="MCA9378827.1"/>
    <property type="molecule type" value="Genomic_DNA"/>
</dbReference>
<protein>
    <recommendedName>
        <fullName evidence="3">Prepilin-type N-terminal cleavage/methylation domain-containing protein</fullName>
    </recommendedName>
</protein>
<name>A0A955KYJ8_9BACT</name>
<evidence type="ECO:0000313" key="1">
    <source>
        <dbReference type="EMBL" id="MCA9378827.1"/>
    </source>
</evidence>
<dbReference type="AlphaFoldDB" id="A0A955KYJ8"/>
<sequence length="153" mass="16604">MSRVRTKALKAFTTIELLLVVAIMAILATSAMAFIVTYYTTAVVDSEMNIIRVRLQRARQLAVGNATGEAYSIKFTGSNYIMFPGTTYSVSDPDNTVFTMDTGVFVSTTFSNDLVTFNSYTGRVTSPGSVTIQAGTFTKQIIINALGIVEDII</sequence>
<reference evidence="1" key="2">
    <citation type="journal article" date="2021" name="Microbiome">
        <title>Successional dynamics and alternative stable states in a saline activated sludge microbial community over 9 years.</title>
        <authorList>
            <person name="Wang Y."/>
            <person name="Ye J."/>
            <person name="Ju F."/>
            <person name="Liu L."/>
            <person name="Boyd J.A."/>
            <person name="Deng Y."/>
            <person name="Parks D.H."/>
            <person name="Jiang X."/>
            <person name="Yin X."/>
            <person name="Woodcroft B.J."/>
            <person name="Tyson G.W."/>
            <person name="Hugenholtz P."/>
            <person name="Polz M.F."/>
            <person name="Zhang T."/>
        </authorList>
    </citation>
    <scope>NUCLEOTIDE SEQUENCE</scope>
    <source>
        <strain evidence="1">HKST-UBA12</strain>
    </source>
</reference>
<evidence type="ECO:0000313" key="2">
    <source>
        <dbReference type="Proteomes" id="UP000760819"/>
    </source>
</evidence>
<comment type="caution">
    <text evidence="1">The sequence shown here is derived from an EMBL/GenBank/DDBJ whole genome shotgun (WGS) entry which is preliminary data.</text>
</comment>
<organism evidence="1 2">
    <name type="scientific">Candidatus Dojkabacteria bacterium</name>
    <dbReference type="NCBI Taxonomy" id="2099670"/>
    <lineage>
        <taxon>Bacteria</taxon>
        <taxon>Candidatus Dojkabacteria</taxon>
    </lineage>
</organism>
<evidence type="ECO:0008006" key="3">
    <source>
        <dbReference type="Google" id="ProtNLM"/>
    </source>
</evidence>
<reference evidence="1" key="1">
    <citation type="submission" date="2020-04" db="EMBL/GenBank/DDBJ databases">
        <authorList>
            <person name="Zhang T."/>
        </authorList>
    </citation>
    <scope>NUCLEOTIDE SEQUENCE</scope>
    <source>
        <strain evidence="1">HKST-UBA12</strain>
    </source>
</reference>
<gene>
    <name evidence="1" type="ORF">KC640_00205</name>
</gene>
<dbReference type="InterPro" id="IPR045584">
    <property type="entry name" value="Pilin-like"/>
</dbReference>
<dbReference type="Gene3D" id="3.30.700.10">
    <property type="entry name" value="Glycoprotein, Type 4 Pilin"/>
    <property type="match status" value="1"/>
</dbReference>
<proteinExistence type="predicted"/>
<dbReference type="Proteomes" id="UP000760819">
    <property type="component" value="Unassembled WGS sequence"/>
</dbReference>
<accession>A0A955KYJ8</accession>